<accession>A0A066Z336</accession>
<name>A0A066Z336_9ACTN</name>
<organism evidence="1 2">
    <name type="scientific">Kitasatospora cheerisanensis KCTC 2395</name>
    <dbReference type="NCBI Taxonomy" id="1348663"/>
    <lineage>
        <taxon>Bacteria</taxon>
        <taxon>Bacillati</taxon>
        <taxon>Actinomycetota</taxon>
        <taxon>Actinomycetes</taxon>
        <taxon>Kitasatosporales</taxon>
        <taxon>Streptomycetaceae</taxon>
        <taxon>Kitasatospora</taxon>
    </lineage>
</organism>
<dbReference type="PATRIC" id="fig|1348663.4.peg.1529"/>
<dbReference type="Proteomes" id="UP000027178">
    <property type="component" value="Unassembled WGS sequence"/>
</dbReference>
<dbReference type="HOGENOM" id="CLU_2788363_0_0_11"/>
<evidence type="ECO:0000313" key="2">
    <source>
        <dbReference type="Proteomes" id="UP000027178"/>
    </source>
</evidence>
<dbReference type="AlphaFoldDB" id="A0A066Z336"/>
<proteinExistence type="predicted"/>
<dbReference type="eggNOG" id="COG0624">
    <property type="taxonomic scope" value="Bacteria"/>
</dbReference>
<sequence>MPDEEPAFTCDAIWAADLPDAFTVVLGPGDLGANRAHAEGEFAELAQLEGFASAVARLLVAFARRRCA</sequence>
<evidence type="ECO:0000313" key="1">
    <source>
        <dbReference type="EMBL" id="KDN86649.1"/>
    </source>
</evidence>
<protein>
    <submittedName>
        <fullName evidence="1">Peptidase M20</fullName>
    </submittedName>
</protein>
<reference evidence="1 2" key="1">
    <citation type="submission" date="2014-05" db="EMBL/GenBank/DDBJ databases">
        <title>Draft Genome Sequence of Kitasatospora cheerisanensis KCTC 2395.</title>
        <authorList>
            <person name="Nam D.H."/>
        </authorList>
    </citation>
    <scope>NUCLEOTIDE SEQUENCE [LARGE SCALE GENOMIC DNA]</scope>
    <source>
        <strain evidence="1 2">KCTC 2395</strain>
    </source>
</reference>
<comment type="caution">
    <text evidence="1">The sequence shown here is derived from an EMBL/GenBank/DDBJ whole genome shotgun (WGS) entry which is preliminary data.</text>
</comment>
<keyword evidence="2" id="KW-1185">Reference proteome</keyword>
<gene>
    <name evidence="1" type="ORF">KCH_15920</name>
</gene>
<dbReference type="EMBL" id="JNBY01000062">
    <property type="protein sequence ID" value="KDN86649.1"/>
    <property type="molecule type" value="Genomic_DNA"/>
</dbReference>